<feature type="compositionally biased region" description="Polar residues" evidence="17">
    <location>
        <begin position="580"/>
        <end position="592"/>
    </location>
</feature>
<feature type="compositionally biased region" description="Acidic residues" evidence="17">
    <location>
        <begin position="494"/>
        <end position="507"/>
    </location>
</feature>
<dbReference type="Proteomes" id="UP001165085">
    <property type="component" value="Unassembled WGS sequence"/>
</dbReference>
<evidence type="ECO:0000256" key="4">
    <source>
        <dbReference type="ARBA" id="ARBA00022538"/>
    </source>
</evidence>
<feature type="compositionally biased region" description="Basic and acidic residues" evidence="17">
    <location>
        <begin position="797"/>
        <end position="821"/>
    </location>
</feature>
<feature type="compositionally biased region" description="Gly residues" evidence="17">
    <location>
        <begin position="938"/>
        <end position="949"/>
    </location>
</feature>
<feature type="transmembrane region" description="Helical" evidence="18">
    <location>
        <begin position="97"/>
        <end position="117"/>
    </location>
</feature>
<dbReference type="Pfam" id="PF06736">
    <property type="entry name" value="TMEM175"/>
    <property type="match status" value="2"/>
</dbReference>
<dbReference type="GO" id="GO:0005267">
    <property type="term" value="F:potassium channel activity"/>
    <property type="evidence" value="ECO:0007669"/>
    <property type="project" value="UniProtKB-KW"/>
</dbReference>
<keyword evidence="11" id="KW-0407">Ion channel</keyword>
<comment type="catalytic activity">
    <reaction evidence="14">
        <text>K(+)(in) = K(+)(out)</text>
        <dbReference type="Rhea" id="RHEA:29463"/>
        <dbReference type="ChEBI" id="CHEBI:29103"/>
    </reaction>
</comment>
<feature type="compositionally biased region" description="Basic and acidic residues" evidence="17">
    <location>
        <begin position="702"/>
        <end position="767"/>
    </location>
</feature>
<comment type="similarity">
    <text evidence="2">Belongs to the TMEM175 family.</text>
</comment>
<evidence type="ECO:0000256" key="9">
    <source>
        <dbReference type="ARBA" id="ARBA00023065"/>
    </source>
</evidence>
<evidence type="ECO:0000256" key="3">
    <source>
        <dbReference type="ARBA" id="ARBA00022448"/>
    </source>
</evidence>
<evidence type="ECO:0000256" key="1">
    <source>
        <dbReference type="ARBA" id="ARBA00004141"/>
    </source>
</evidence>
<evidence type="ECO:0000256" key="2">
    <source>
        <dbReference type="ARBA" id="ARBA00006920"/>
    </source>
</evidence>
<feature type="transmembrane region" description="Helical" evidence="18">
    <location>
        <begin position="182"/>
        <end position="200"/>
    </location>
</feature>
<proteinExistence type="inferred from homology"/>
<evidence type="ECO:0000313" key="19">
    <source>
        <dbReference type="EMBL" id="GMH53971.1"/>
    </source>
</evidence>
<feature type="compositionally biased region" description="Low complexity" evidence="17">
    <location>
        <begin position="869"/>
        <end position="883"/>
    </location>
</feature>
<feature type="region of interest" description="Disordered" evidence="17">
    <location>
        <begin position="483"/>
        <end position="547"/>
    </location>
</feature>
<reference evidence="20" key="1">
    <citation type="journal article" date="2023" name="Commun. Biol.">
        <title>Genome analysis of Parmales, the sister group of diatoms, reveals the evolutionary specialization of diatoms from phago-mixotrophs to photoautotrophs.</title>
        <authorList>
            <person name="Ban H."/>
            <person name="Sato S."/>
            <person name="Yoshikawa S."/>
            <person name="Yamada K."/>
            <person name="Nakamura Y."/>
            <person name="Ichinomiya M."/>
            <person name="Sato N."/>
            <person name="Blanc-Mathieu R."/>
            <person name="Endo H."/>
            <person name="Kuwata A."/>
            <person name="Ogata H."/>
        </authorList>
    </citation>
    <scope>NUCLEOTIDE SEQUENCE [LARGE SCALE GENOMIC DNA]</scope>
    <source>
        <strain evidence="20">NIES 3701</strain>
    </source>
</reference>
<feature type="compositionally biased region" description="Polar residues" evidence="17">
    <location>
        <begin position="982"/>
        <end position="991"/>
    </location>
</feature>
<feature type="compositionally biased region" description="Basic and acidic residues" evidence="17">
    <location>
        <begin position="568"/>
        <end position="579"/>
    </location>
</feature>
<evidence type="ECO:0000256" key="6">
    <source>
        <dbReference type="ARBA" id="ARBA00022826"/>
    </source>
</evidence>
<evidence type="ECO:0000256" key="8">
    <source>
        <dbReference type="ARBA" id="ARBA00022989"/>
    </source>
</evidence>
<keyword evidence="7" id="KW-0630">Potassium</keyword>
<feature type="compositionally biased region" description="Polar residues" evidence="17">
    <location>
        <begin position="832"/>
        <end position="853"/>
    </location>
</feature>
<evidence type="ECO:0000256" key="13">
    <source>
        <dbReference type="ARBA" id="ARBA00030477"/>
    </source>
</evidence>
<protein>
    <recommendedName>
        <fullName evidence="15">Endosomal/lysosomal proton channel TMEM175</fullName>
    </recommendedName>
    <alternativeName>
        <fullName evidence="16">Potassium channel TMEM175</fullName>
    </alternativeName>
    <alternativeName>
        <fullName evidence="13">Transmembrane protein 175</fullName>
    </alternativeName>
</protein>
<name>A0A9W6ZKP1_9STRA</name>
<feature type="compositionally biased region" description="Basic and acidic residues" evidence="17">
    <location>
        <begin position="534"/>
        <end position="544"/>
    </location>
</feature>
<evidence type="ECO:0000256" key="18">
    <source>
        <dbReference type="SAM" id="Phobius"/>
    </source>
</evidence>
<feature type="region of interest" description="Disordered" evidence="17">
    <location>
        <begin position="568"/>
        <end position="632"/>
    </location>
</feature>
<feature type="compositionally biased region" description="Gly residues" evidence="17">
    <location>
        <begin position="784"/>
        <end position="796"/>
    </location>
</feature>
<feature type="transmembrane region" description="Helical" evidence="18">
    <location>
        <begin position="418"/>
        <end position="439"/>
    </location>
</feature>
<dbReference type="EMBL" id="BRXY01000023">
    <property type="protein sequence ID" value="GMH53971.1"/>
    <property type="molecule type" value="Genomic_DNA"/>
</dbReference>
<feature type="compositionally biased region" description="Low complexity" evidence="17">
    <location>
        <begin position="891"/>
        <end position="909"/>
    </location>
</feature>
<feature type="transmembrane region" description="Helical" evidence="18">
    <location>
        <begin position="67"/>
        <end position="85"/>
    </location>
</feature>
<evidence type="ECO:0000256" key="17">
    <source>
        <dbReference type="SAM" id="MobiDB-lite"/>
    </source>
</evidence>
<evidence type="ECO:0000256" key="16">
    <source>
        <dbReference type="ARBA" id="ARBA00044317"/>
    </source>
</evidence>
<dbReference type="GO" id="GO:0015252">
    <property type="term" value="F:proton channel activity"/>
    <property type="evidence" value="ECO:0007669"/>
    <property type="project" value="InterPro"/>
</dbReference>
<feature type="transmembrane region" description="Helical" evidence="18">
    <location>
        <begin position="375"/>
        <end position="397"/>
    </location>
</feature>
<evidence type="ECO:0000313" key="20">
    <source>
        <dbReference type="Proteomes" id="UP001165085"/>
    </source>
</evidence>
<dbReference type="AlphaFoldDB" id="A0A9W6ZKP1"/>
<dbReference type="PANTHER" id="PTHR31462:SF5">
    <property type="entry name" value="ENDOSOMAL_LYSOSOMAL PROTON CHANNEL TMEM175"/>
    <property type="match status" value="1"/>
</dbReference>
<feature type="transmembrane region" description="Helical" evidence="18">
    <location>
        <begin position="206"/>
        <end position="222"/>
    </location>
</feature>
<keyword evidence="8 18" id="KW-1133">Transmembrane helix</keyword>
<feature type="compositionally biased region" description="Basic and acidic residues" evidence="17">
    <location>
        <begin position="679"/>
        <end position="695"/>
    </location>
</feature>
<comment type="caution">
    <text evidence="19">The sequence shown here is derived from an EMBL/GenBank/DDBJ whole genome shotgun (WGS) entry which is preliminary data.</text>
</comment>
<keyword evidence="5 18" id="KW-0812">Transmembrane</keyword>
<keyword evidence="10 18" id="KW-0472">Membrane</keyword>
<feature type="transmembrane region" description="Helical" evidence="18">
    <location>
        <begin position="137"/>
        <end position="162"/>
    </location>
</feature>
<evidence type="ECO:0000256" key="11">
    <source>
        <dbReference type="ARBA" id="ARBA00023303"/>
    </source>
</evidence>
<keyword evidence="9" id="KW-0406">Ion transport</keyword>
<feature type="transmembrane region" description="Helical" evidence="18">
    <location>
        <begin position="29"/>
        <end position="47"/>
    </location>
</feature>
<evidence type="ECO:0000256" key="14">
    <source>
        <dbReference type="ARBA" id="ARBA00034430"/>
    </source>
</evidence>
<evidence type="ECO:0000256" key="7">
    <source>
        <dbReference type="ARBA" id="ARBA00022958"/>
    </source>
</evidence>
<organism evidence="19 20">
    <name type="scientific">Triparma strigata</name>
    <dbReference type="NCBI Taxonomy" id="1606541"/>
    <lineage>
        <taxon>Eukaryota</taxon>
        <taxon>Sar</taxon>
        <taxon>Stramenopiles</taxon>
        <taxon>Ochrophyta</taxon>
        <taxon>Bolidophyceae</taxon>
        <taxon>Parmales</taxon>
        <taxon>Triparmaceae</taxon>
        <taxon>Triparma</taxon>
    </lineage>
</organism>
<gene>
    <name evidence="19" type="ORF">TrST_g11908</name>
</gene>
<feature type="transmembrane region" description="Helical" evidence="18">
    <location>
        <begin position="335"/>
        <end position="355"/>
    </location>
</feature>
<comment type="subcellular location">
    <subcellularLocation>
        <location evidence="1">Membrane</location>
        <topology evidence="1">Multi-pass membrane protein</topology>
    </subcellularLocation>
</comment>
<evidence type="ECO:0000256" key="5">
    <source>
        <dbReference type="ARBA" id="ARBA00022692"/>
    </source>
</evidence>
<dbReference type="InterPro" id="IPR010617">
    <property type="entry name" value="TMEM175-like"/>
</dbReference>
<dbReference type="PANTHER" id="PTHR31462">
    <property type="entry name" value="ENDOSOMAL/LYSOSOMAL POTASSIUM CHANNEL TMEM175"/>
    <property type="match status" value="1"/>
</dbReference>
<sequence>MPGSRISSVEHAALALGVRGYRVTSISDALFSIIATITAVPLAASVAENRKNDDMEQNVTDAIHQSAIPLLYCLLTFNIVSRTQLFHCVIFDKVDRASALVVMANTMFMLFVSFIPMGQTMFSNASLVSGPFDPGAFQGASIFFVALLSCIRFSGALLVYLLPLRDNAFRLCLRRRRLVQEFSGGLFFACLSATPIYLFADERKDWGFPLFWALLAISYRMSKVISLVTIRRYWGYSDEMAERTRDFKSKRYSRSRVDAYTDGVLAISATLIILDVGSCENGGSGGMIGECSDINVYDYIVDRRSQLSAYVVSFVLICAKLWARHASMWKHVKQCGILLHFLNTQACCFIALLPYSIELMMSYDETDEQRRHSVIFWLCNVLLVSLTILLMGAWIFSKHHSLPRDEAERPKRSATKKWTVGSGYLLPFWTVCGILAASFDKDGERAWRIAIGLQIIVHPLSQVFVFWRYMVAYKDEVKVAEEEGGQQSLLGREGDDDNDDDDDDGEDDFFRGDVDADWSGRATGSGGGSLTEGLLDKKDRRESRGLGGHSTIARGYYKLGNDDLDYVKEREEENKKESETTLNASPEESSLENYAAAPKKKGILYKPPEGNIVERKTDGGDGGGWGKEARQKEFWSQRSVSFDRNTFAGVRTDKEVREQEVKGLLKQEEEEKKRLLMKQEEQRKLREQEDEEKKIQRQRRKELREKEIKKKQQEQQRALLRERRERLMSEEKERKRREAEAEAAKAKEALLLEQAEAKREPRKEPRLKAAAKRPSLTQAELWGADGGGGGGGGGGGEGEKVEKVEQAGKAEGKDDGSREVKTATTRRRSLKAIQQWTSQVSRSKTNSFSSNNSDKSEESLTGRTNDVITSTTSSNSLRRSSLSAVEKWKQKAQVASRVAARRQSSSTQSPPQPEAGRRRNSLKASKFKSPTKSITPEKGGGNGSGGGNGKAPDRDRTATDDSSWLNEYYDVEGSGERERGRTASTQSKTSL</sequence>
<evidence type="ECO:0000256" key="10">
    <source>
        <dbReference type="ARBA" id="ARBA00023136"/>
    </source>
</evidence>
<keyword evidence="4" id="KW-0633">Potassium transport</keyword>
<comment type="catalytic activity">
    <reaction evidence="12">
        <text>H(+)(in) = H(+)(out)</text>
        <dbReference type="Rhea" id="RHEA:34979"/>
        <dbReference type="ChEBI" id="CHEBI:15378"/>
    </reaction>
</comment>
<keyword evidence="6" id="KW-0631">Potassium channel</keyword>
<feature type="region of interest" description="Disordered" evidence="17">
    <location>
        <begin position="679"/>
        <end position="991"/>
    </location>
</feature>
<dbReference type="GO" id="GO:0016020">
    <property type="term" value="C:membrane"/>
    <property type="evidence" value="ECO:0007669"/>
    <property type="project" value="UniProtKB-SubCell"/>
</dbReference>
<evidence type="ECO:0000256" key="12">
    <source>
        <dbReference type="ARBA" id="ARBA00024169"/>
    </source>
</evidence>
<keyword evidence="20" id="KW-1185">Reference proteome</keyword>
<dbReference type="OrthoDB" id="203835at2759"/>
<accession>A0A9W6ZKP1</accession>
<evidence type="ECO:0000256" key="15">
    <source>
        <dbReference type="ARBA" id="ARBA00034544"/>
    </source>
</evidence>
<keyword evidence="3" id="KW-0813">Transport</keyword>